<dbReference type="InterPro" id="IPR050832">
    <property type="entry name" value="Bact_Acetyltransf"/>
</dbReference>
<dbReference type="Pfam" id="PF00583">
    <property type="entry name" value="Acetyltransf_1"/>
    <property type="match status" value="1"/>
</dbReference>
<dbReference type="CDD" id="cd04301">
    <property type="entry name" value="NAT_SF"/>
    <property type="match status" value="1"/>
</dbReference>
<evidence type="ECO:0000259" key="3">
    <source>
        <dbReference type="PROSITE" id="PS51186"/>
    </source>
</evidence>
<dbReference type="InterPro" id="IPR000182">
    <property type="entry name" value="GNAT_dom"/>
</dbReference>
<dbReference type="InterPro" id="IPR016181">
    <property type="entry name" value="Acyl_CoA_acyltransferase"/>
</dbReference>
<keyword evidence="5" id="KW-1185">Reference proteome</keyword>
<proteinExistence type="predicted"/>
<accession>A0ABS0BCK5</accession>
<gene>
    <name evidence="4" type="ORF">IU514_15450</name>
</gene>
<dbReference type="PANTHER" id="PTHR43877">
    <property type="entry name" value="AMINOALKYLPHOSPHONATE N-ACETYLTRANSFERASE-RELATED-RELATED"/>
    <property type="match status" value="1"/>
</dbReference>
<evidence type="ECO:0000256" key="2">
    <source>
        <dbReference type="ARBA" id="ARBA00023315"/>
    </source>
</evidence>
<dbReference type="Proteomes" id="UP001429984">
    <property type="component" value="Unassembled WGS sequence"/>
</dbReference>
<dbReference type="RefSeq" id="WP_194932040.1">
    <property type="nucleotide sequence ID" value="NZ_JADLZT010000009.1"/>
</dbReference>
<comment type="caution">
    <text evidence="4">The sequence shown here is derived from an EMBL/GenBank/DDBJ whole genome shotgun (WGS) entry which is preliminary data.</text>
</comment>
<dbReference type="PROSITE" id="PS51186">
    <property type="entry name" value="GNAT"/>
    <property type="match status" value="1"/>
</dbReference>
<keyword evidence="1" id="KW-0808">Transferase</keyword>
<reference evidence="4 5" key="1">
    <citation type="submission" date="2020-11" db="EMBL/GenBank/DDBJ databases">
        <title>Draft Genome Sequence and Secondary Metabolite Biosynthetic Potential of the Lysobacter niastensis Type strain DSM 18481.</title>
        <authorList>
            <person name="Turrini P."/>
            <person name="Artuso I."/>
            <person name="Tescari M."/>
            <person name="Lugli G.A."/>
            <person name="Frangipani E."/>
            <person name="Ventura M."/>
            <person name="Visca P."/>
        </authorList>
    </citation>
    <scope>NUCLEOTIDE SEQUENCE [LARGE SCALE GENOMIC DNA]</scope>
    <source>
        <strain evidence="4 5">DSM 18481</strain>
    </source>
</reference>
<dbReference type="SUPFAM" id="SSF55729">
    <property type="entry name" value="Acyl-CoA N-acyltransferases (Nat)"/>
    <property type="match status" value="1"/>
</dbReference>
<dbReference type="EMBL" id="JADLZT010000009">
    <property type="protein sequence ID" value="MBF6025429.1"/>
    <property type="molecule type" value="Genomic_DNA"/>
</dbReference>
<sequence length="179" mass="19418">MARIECRGFSLSSVYDDRTVLAIPPVRLATLSDARAIAELSRDSIELGLGWSYPPSRIQKAIRSRTTNVAVVHESGCLLGFGIMDYGDTAAHLVLLGVQPHQRRRGLGRHVLSWLEQCALTAGLERISIEARADNPGAIGFYQRQGYRVRGRVPGYYRGVLDAVLLEKKLGMAGAGGAG</sequence>
<evidence type="ECO:0000256" key="1">
    <source>
        <dbReference type="ARBA" id="ARBA00022679"/>
    </source>
</evidence>
<organism evidence="4 5">
    <name type="scientific">Lysobacter niastensis</name>
    <dbReference type="NCBI Taxonomy" id="380629"/>
    <lineage>
        <taxon>Bacteria</taxon>
        <taxon>Pseudomonadati</taxon>
        <taxon>Pseudomonadota</taxon>
        <taxon>Gammaproteobacteria</taxon>
        <taxon>Lysobacterales</taxon>
        <taxon>Lysobacteraceae</taxon>
        <taxon>Lysobacter</taxon>
    </lineage>
</organism>
<feature type="domain" description="N-acetyltransferase" evidence="3">
    <location>
        <begin position="24"/>
        <end position="171"/>
    </location>
</feature>
<protein>
    <submittedName>
        <fullName evidence="4">GNAT family N-acetyltransferase</fullName>
    </submittedName>
</protein>
<evidence type="ECO:0000313" key="5">
    <source>
        <dbReference type="Proteomes" id="UP001429984"/>
    </source>
</evidence>
<keyword evidence="2" id="KW-0012">Acyltransferase</keyword>
<evidence type="ECO:0000313" key="4">
    <source>
        <dbReference type="EMBL" id="MBF6025429.1"/>
    </source>
</evidence>
<name>A0ABS0BCK5_9GAMM</name>
<dbReference type="Gene3D" id="3.40.630.30">
    <property type="match status" value="1"/>
</dbReference>